<dbReference type="PANTHER" id="PTHR48105">
    <property type="entry name" value="THIOREDOXIN REDUCTASE 1-RELATED-RELATED"/>
    <property type="match status" value="1"/>
</dbReference>
<evidence type="ECO:0000259" key="3">
    <source>
        <dbReference type="Pfam" id="PF07992"/>
    </source>
</evidence>
<keyword evidence="2" id="KW-0560">Oxidoreductase</keyword>
<gene>
    <name evidence="4" type="ORF">GCM10007424_05870</name>
</gene>
<organism evidence="4 5">
    <name type="scientific">Flavobacterium suaedae</name>
    <dbReference type="NCBI Taxonomy" id="1767027"/>
    <lineage>
        <taxon>Bacteria</taxon>
        <taxon>Pseudomonadati</taxon>
        <taxon>Bacteroidota</taxon>
        <taxon>Flavobacteriia</taxon>
        <taxon>Flavobacteriales</taxon>
        <taxon>Flavobacteriaceae</taxon>
        <taxon>Flavobacterium</taxon>
    </lineage>
</organism>
<dbReference type="SUPFAM" id="SSF51905">
    <property type="entry name" value="FAD/NAD(P)-binding domain"/>
    <property type="match status" value="1"/>
</dbReference>
<dbReference type="PRINTS" id="PR00368">
    <property type="entry name" value="FADPNR"/>
</dbReference>
<dbReference type="PRINTS" id="PR00469">
    <property type="entry name" value="PNDRDTASEII"/>
</dbReference>
<dbReference type="InterPro" id="IPR050097">
    <property type="entry name" value="Ferredoxin-NADP_redctase_2"/>
</dbReference>
<dbReference type="Pfam" id="PF07992">
    <property type="entry name" value="Pyr_redox_2"/>
    <property type="match status" value="1"/>
</dbReference>
<dbReference type="InterPro" id="IPR023753">
    <property type="entry name" value="FAD/NAD-binding_dom"/>
</dbReference>
<feature type="domain" description="FAD/NAD(P)-binding" evidence="3">
    <location>
        <begin position="7"/>
        <end position="287"/>
    </location>
</feature>
<keyword evidence="1" id="KW-0285">Flavoprotein</keyword>
<dbReference type="Gene3D" id="3.50.50.60">
    <property type="entry name" value="FAD/NAD(P)-binding domain"/>
    <property type="match status" value="2"/>
</dbReference>
<dbReference type="Proteomes" id="UP000615760">
    <property type="component" value="Unassembled WGS sequence"/>
</dbReference>
<name>A0ABQ1JKM8_9FLAO</name>
<dbReference type="RefSeq" id="WP_188619733.1">
    <property type="nucleotide sequence ID" value="NZ_BMJE01000001.1"/>
</dbReference>
<evidence type="ECO:0000313" key="5">
    <source>
        <dbReference type="Proteomes" id="UP000615760"/>
    </source>
</evidence>
<evidence type="ECO:0000256" key="2">
    <source>
        <dbReference type="ARBA" id="ARBA00023002"/>
    </source>
</evidence>
<proteinExistence type="predicted"/>
<sequence length="311" mass="33986">MSAQKIYDVVIIGGSYAGLSAALALGRSLRNVLVIDNDNPCNKSAPEAHNFLTNDGVTPCEIRDKGREQIKQYKTVDFATDTVTDVVKTENNHFKILSEKSKPVKCKKVLFATGITDTLPSIQGFEACWGISILHCPYCHGYEVANKKLGVLGNGDMGYEMAKTICHWAGELTLFTNGASTLAPEEVLLLNEHNITIIENEITNIVHDNGYITELQFEDTEPEKLDALFTQLPFVQQCDIPEKLGCEFTDNGFIKVSKTMETSVPGIYAAGDCLTLFRSVANAVAAGNKAGATINKQFIAEAFELPEVKII</sequence>
<evidence type="ECO:0000313" key="4">
    <source>
        <dbReference type="EMBL" id="GGB68673.1"/>
    </source>
</evidence>
<protein>
    <submittedName>
        <fullName evidence="4">Thioredoxin reductase</fullName>
    </submittedName>
</protein>
<dbReference type="InterPro" id="IPR036188">
    <property type="entry name" value="FAD/NAD-bd_sf"/>
</dbReference>
<comment type="caution">
    <text evidence="4">The sequence shown here is derived from an EMBL/GenBank/DDBJ whole genome shotgun (WGS) entry which is preliminary data.</text>
</comment>
<accession>A0ABQ1JKM8</accession>
<keyword evidence="5" id="KW-1185">Reference proteome</keyword>
<evidence type="ECO:0000256" key="1">
    <source>
        <dbReference type="ARBA" id="ARBA00022630"/>
    </source>
</evidence>
<dbReference type="EMBL" id="BMJE01000001">
    <property type="protein sequence ID" value="GGB68673.1"/>
    <property type="molecule type" value="Genomic_DNA"/>
</dbReference>
<reference evidence="5" key="1">
    <citation type="journal article" date="2019" name="Int. J. Syst. Evol. Microbiol.">
        <title>The Global Catalogue of Microorganisms (GCM) 10K type strain sequencing project: providing services to taxonomists for standard genome sequencing and annotation.</title>
        <authorList>
            <consortium name="The Broad Institute Genomics Platform"/>
            <consortium name="The Broad Institute Genome Sequencing Center for Infectious Disease"/>
            <person name="Wu L."/>
            <person name="Ma J."/>
        </authorList>
    </citation>
    <scope>NUCLEOTIDE SEQUENCE [LARGE SCALE GENOMIC DNA]</scope>
    <source>
        <strain evidence="5">CGMCC 1.15461</strain>
    </source>
</reference>